<name>A0AAE4QQV5_9LEPT</name>
<proteinExistence type="predicted"/>
<comment type="caution">
    <text evidence="1">The sequence shown here is derived from an EMBL/GenBank/DDBJ whole genome shotgun (WGS) entry which is preliminary data.</text>
</comment>
<sequence>MNDNINDSELIQDTVNKKKLYKKDLSDACKNIAKLRRPVSEIAKLAHPLGIPYYTVLNVFKGNSNHPEVLNILTKLGIPHNRNPIREKRTKKNINEQS</sequence>
<protein>
    <submittedName>
        <fullName evidence="1">Uncharacterized protein</fullName>
    </submittedName>
</protein>
<organism evidence="1 2">
    <name type="scientific">Leptospira ellisii</name>
    <dbReference type="NCBI Taxonomy" id="2023197"/>
    <lineage>
        <taxon>Bacteria</taxon>
        <taxon>Pseudomonadati</taxon>
        <taxon>Spirochaetota</taxon>
        <taxon>Spirochaetia</taxon>
        <taxon>Leptospirales</taxon>
        <taxon>Leptospiraceae</taxon>
        <taxon>Leptospira</taxon>
    </lineage>
</organism>
<dbReference type="AlphaFoldDB" id="A0AAE4QQV5"/>
<dbReference type="Proteomes" id="UP000232122">
    <property type="component" value="Unassembled WGS sequence"/>
</dbReference>
<accession>A0AAE4QQV5</accession>
<gene>
    <name evidence="1" type="ORF">CH379_017840</name>
</gene>
<evidence type="ECO:0000313" key="2">
    <source>
        <dbReference type="Proteomes" id="UP000232122"/>
    </source>
</evidence>
<evidence type="ECO:0000313" key="1">
    <source>
        <dbReference type="EMBL" id="MDV6237498.1"/>
    </source>
</evidence>
<keyword evidence="2" id="KW-1185">Reference proteome</keyword>
<dbReference type="EMBL" id="NPEF02000026">
    <property type="protein sequence ID" value="MDV6237498.1"/>
    <property type="molecule type" value="Genomic_DNA"/>
</dbReference>
<reference evidence="1 2" key="1">
    <citation type="journal article" date="2018" name="Microb. Genom.">
        <title>Deciphering the unexplored Leptospira diversity from soils uncovers genomic evolution to virulence.</title>
        <authorList>
            <person name="Thibeaux R."/>
            <person name="Iraola G."/>
            <person name="Ferres I."/>
            <person name="Bierque E."/>
            <person name="Girault D."/>
            <person name="Soupe-Gilbert M.E."/>
            <person name="Picardeau M."/>
            <person name="Goarant C."/>
        </authorList>
    </citation>
    <scope>NUCLEOTIDE SEQUENCE [LARGE SCALE GENOMIC DNA]</scope>
    <source>
        <strain evidence="1 2">ATI7-C-A5</strain>
    </source>
</reference>
<dbReference type="RefSeq" id="WP_125226266.1">
    <property type="nucleotide sequence ID" value="NZ_NPEF02000026.1"/>
</dbReference>